<dbReference type="AlphaFoldDB" id="A0A9X4MFR5"/>
<proteinExistence type="predicted"/>
<feature type="domain" description="GGDEF" evidence="5">
    <location>
        <begin position="267"/>
        <end position="401"/>
    </location>
</feature>
<comment type="catalytic activity">
    <reaction evidence="2">
        <text>2 GTP = 3',3'-c-di-GMP + 2 diphosphate</text>
        <dbReference type="Rhea" id="RHEA:24898"/>
        <dbReference type="ChEBI" id="CHEBI:33019"/>
        <dbReference type="ChEBI" id="CHEBI:37565"/>
        <dbReference type="ChEBI" id="CHEBI:58805"/>
        <dbReference type="EC" id="2.7.7.65"/>
    </reaction>
</comment>
<dbReference type="InterPro" id="IPR050469">
    <property type="entry name" value="Diguanylate_Cyclase"/>
</dbReference>
<dbReference type="Gene3D" id="3.30.70.270">
    <property type="match status" value="1"/>
</dbReference>
<dbReference type="GO" id="GO:0007165">
    <property type="term" value="P:signal transduction"/>
    <property type="evidence" value="ECO:0007669"/>
    <property type="project" value="InterPro"/>
</dbReference>
<dbReference type="SUPFAM" id="SSF103190">
    <property type="entry name" value="Sensory domain-like"/>
    <property type="match status" value="1"/>
</dbReference>
<reference evidence="6" key="2">
    <citation type="submission" date="2022-10" db="EMBL/GenBank/DDBJ databases">
        <authorList>
            <person name="Aronson H.S."/>
        </authorList>
    </citation>
    <scope>NUCLEOTIDE SEQUENCE</scope>
    <source>
        <strain evidence="6">RS19-109</strain>
    </source>
</reference>
<dbReference type="GO" id="GO:0016020">
    <property type="term" value="C:membrane"/>
    <property type="evidence" value="ECO:0007669"/>
    <property type="project" value="InterPro"/>
</dbReference>
<dbReference type="RefSeq" id="WP_307632521.1">
    <property type="nucleotide sequence ID" value="NZ_JAPHEH010000001.1"/>
</dbReference>
<dbReference type="PROSITE" id="PS50887">
    <property type="entry name" value="GGDEF"/>
    <property type="match status" value="1"/>
</dbReference>
<name>A0A9X4MFR5_9BACT</name>
<dbReference type="PANTHER" id="PTHR45138:SF9">
    <property type="entry name" value="DIGUANYLATE CYCLASE DGCM-RELATED"/>
    <property type="match status" value="1"/>
</dbReference>
<dbReference type="FunFam" id="3.30.70.270:FF:000001">
    <property type="entry name" value="Diguanylate cyclase domain protein"/>
    <property type="match status" value="1"/>
</dbReference>
<dbReference type="Gene3D" id="3.30.450.20">
    <property type="entry name" value="PAS domain"/>
    <property type="match status" value="1"/>
</dbReference>
<evidence type="ECO:0000256" key="3">
    <source>
        <dbReference type="SAM" id="Phobius"/>
    </source>
</evidence>
<keyword evidence="6" id="KW-0548">Nucleotidyltransferase</keyword>
<gene>
    <name evidence="6" type="ORF">OLX77_05160</name>
</gene>
<keyword evidence="3" id="KW-0812">Transmembrane</keyword>
<dbReference type="InterPro" id="IPR029787">
    <property type="entry name" value="Nucleotide_cyclase"/>
</dbReference>
<accession>A0A9X4MFR5</accession>
<dbReference type="PROSITE" id="PS50885">
    <property type="entry name" value="HAMP"/>
    <property type="match status" value="1"/>
</dbReference>
<evidence type="ECO:0000256" key="1">
    <source>
        <dbReference type="ARBA" id="ARBA00012528"/>
    </source>
</evidence>
<keyword evidence="3" id="KW-0472">Membrane</keyword>
<evidence type="ECO:0000313" key="6">
    <source>
        <dbReference type="EMBL" id="MDG4475548.1"/>
    </source>
</evidence>
<dbReference type="Pfam" id="PF00672">
    <property type="entry name" value="HAMP"/>
    <property type="match status" value="1"/>
</dbReference>
<feature type="transmembrane region" description="Helical" evidence="3">
    <location>
        <begin position="165"/>
        <end position="188"/>
    </location>
</feature>
<dbReference type="PANTHER" id="PTHR45138">
    <property type="entry name" value="REGULATORY COMPONENTS OF SENSORY TRANSDUCTION SYSTEM"/>
    <property type="match status" value="1"/>
</dbReference>
<feature type="domain" description="HAMP" evidence="4">
    <location>
        <begin position="185"/>
        <end position="238"/>
    </location>
</feature>
<dbReference type="Gene3D" id="6.10.340.10">
    <property type="match status" value="1"/>
</dbReference>
<dbReference type="EC" id="2.7.7.65" evidence="1"/>
<dbReference type="InterPro" id="IPR043128">
    <property type="entry name" value="Rev_trsase/Diguanyl_cyclase"/>
</dbReference>
<evidence type="ECO:0000256" key="2">
    <source>
        <dbReference type="ARBA" id="ARBA00034247"/>
    </source>
</evidence>
<sequence length="407" mass="45174">MRTLKAKIILPLIGLVVGVQLATGLFIAYRVKEAMHHENHRRALAVAYDLAHVSARSLISRDLAELRTYIRYTMTQEYVTQAMVVDEDCRIVMHSNLTKIGEQYAGTCPEQGQSLISAHYRNEKGENVVDALAPIEAAGVHLGTAILTYSHIGIENEIRLLSGKIALILGLGSAIAILFALLLAEYIVRPIRHLSRAAEALGTGHFNLKKMETDYSDEIGELAKSFYEMAGKLETEVCHDALTGLFTRNVFQIQLSEECARSQRHKSSLAVLMLDVDHFKKVNDTHGHGVGDEVLRHIAAILSRETRSSDCPARYGGEEFVVLLPDTRQSAALHVAEKIRSRIEADSFRLPDGRTIPLTVSIGVALFPEDTADHTWLVEFADQAMYEAKKLGRNNVFPATRLKRAQP</sequence>
<dbReference type="SUPFAM" id="SSF55073">
    <property type="entry name" value="Nucleotide cyclase"/>
    <property type="match status" value="1"/>
</dbReference>
<dbReference type="SMART" id="SM00267">
    <property type="entry name" value="GGDEF"/>
    <property type="match status" value="1"/>
</dbReference>
<dbReference type="InterPro" id="IPR003660">
    <property type="entry name" value="HAMP_dom"/>
</dbReference>
<dbReference type="GO" id="GO:0052621">
    <property type="term" value="F:diguanylate cyclase activity"/>
    <property type="evidence" value="ECO:0007669"/>
    <property type="project" value="UniProtKB-EC"/>
</dbReference>
<dbReference type="InterPro" id="IPR029151">
    <property type="entry name" value="Sensor-like_sf"/>
</dbReference>
<keyword evidence="3" id="KW-1133">Transmembrane helix</keyword>
<comment type="caution">
    <text evidence="6">The sequence shown here is derived from an EMBL/GenBank/DDBJ whole genome shotgun (WGS) entry which is preliminary data.</text>
</comment>
<dbReference type="EMBL" id="JAPHEH010000001">
    <property type="protein sequence ID" value="MDG4475548.1"/>
    <property type="molecule type" value="Genomic_DNA"/>
</dbReference>
<evidence type="ECO:0000259" key="5">
    <source>
        <dbReference type="PROSITE" id="PS50887"/>
    </source>
</evidence>
<keyword evidence="6" id="KW-0808">Transferase</keyword>
<dbReference type="InterPro" id="IPR000160">
    <property type="entry name" value="GGDEF_dom"/>
</dbReference>
<evidence type="ECO:0000313" key="7">
    <source>
        <dbReference type="Proteomes" id="UP001154240"/>
    </source>
</evidence>
<keyword evidence="7" id="KW-1185">Reference proteome</keyword>
<dbReference type="CDD" id="cd01949">
    <property type="entry name" value="GGDEF"/>
    <property type="match status" value="1"/>
</dbReference>
<dbReference type="CDD" id="cd06225">
    <property type="entry name" value="HAMP"/>
    <property type="match status" value="1"/>
</dbReference>
<protein>
    <recommendedName>
        <fullName evidence="1">diguanylate cyclase</fullName>
        <ecNumber evidence="1">2.7.7.65</ecNumber>
    </recommendedName>
</protein>
<evidence type="ECO:0000259" key="4">
    <source>
        <dbReference type="PROSITE" id="PS50885"/>
    </source>
</evidence>
<organism evidence="6 7">
    <name type="scientific">Thiovibrio frasassiensis</name>
    <dbReference type="NCBI Taxonomy" id="2984131"/>
    <lineage>
        <taxon>Bacteria</taxon>
        <taxon>Pseudomonadati</taxon>
        <taxon>Thermodesulfobacteriota</taxon>
        <taxon>Desulfobulbia</taxon>
        <taxon>Desulfobulbales</taxon>
        <taxon>Thiovibrionaceae</taxon>
        <taxon>Thiovibrio</taxon>
    </lineage>
</organism>
<reference evidence="6" key="1">
    <citation type="journal article" date="2022" name="bioRxiv">
        <title>Thiovibrio frasassiensisgen. nov., sp. nov., an autotrophic, elemental sulfur disproportionating bacterium isolated from sulfidic karst sediment, and proposal of Thiovibrionaceae fam. nov.</title>
        <authorList>
            <person name="Aronson H."/>
            <person name="Thomas C."/>
            <person name="Bhattacharyya M."/>
            <person name="Eckstein S."/>
            <person name="Jensen S."/>
            <person name="Barco R."/>
            <person name="Macalady J."/>
            <person name="Amend J."/>
        </authorList>
    </citation>
    <scope>NUCLEOTIDE SEQUENCE</scope>
    <source>
        <strain evidence="6">RS19-109</strain>
    </source>
</reference>
<dbReference type="NCBIfam" id="TIGR00254">
    <property type="entry name" value="GGDEF"/>
    <property type="match status" value="1"/>
</dbReference>
<dbReference type="Proteomes" id="UP001154240">
    <property type="component" value="Unassembled WGS sequence"/>
</dbReference>
<dbReference type="SMART" id="SM00304">
    <property type="entry name" value="HAMP"/>
    <property type="match status" value="1"/>
</dbReference>
<dbReference type="SUPFAM" id="SSF158472">
    <property type="entry name" value="HAMP domain-like"/>
    <property type="match status" value="1"/>
</dbReference>
<dbReference type="Pfam" id="PF00990">
    <property type="entry name" value="GGDEF"/>
    <property type="match status" value="1"/>
</dbReference>